<organism evidence="8 9">
    <name type="scientific">Streptacidiphilus pinicola</name>
    <dbReference type="NCBI Taxonomy" id="2219663"/>
    <lineage>
        <taxon>Bacteria</taxon>
        <taxon>Bacillati</taxon>
        <taxon>Actinomycetota</taxon>
        <taxon>Actinomycetes</taxon>
        <taxon>Kitasatosporales</taxon>
        <taxon>Streptomycetaceae</taxon>
        <taxon>Streptacidiphilus</taxon>
    </lineage>
</organism>
<dbReference type="InterPro" id="IPR013324">
    <property type="entry name" value="RNA_pol_sigma_r3/r4-like"/>
</dbReference>
<reference evidence="8 9" key="1">
    <citation type="submission" date="2018-06" db="EMBL/GenBank/DDBJ databases">
        <title>Streptacidiphilus pinicola sp. nov., isolated from pine grove soil.</title>
        <authorList>
            <person name="Roh S.G."/>
            <person name="Park S."/>
            <person name="Kim M.-K."/>
            <person name="Yun B.-R."/>
            <person name="Park J."/>
            <person name="Kim M.J."/>
            <person name="Kim Y.S."/>
            <person name="Kim S.B."/>
        </authorList>
    </citation>
    <scope>NUCLEOTIDE SEQUENCE [LARGE SCALE GENOMIC DNA]</scope>
    <source>
        <strain evidence="8 9">MMS16-CNU450</strain>
    </source>
</reference>
<dbReference type="InterPro" id="IPR014284">
    <property type="entry name" value="RNA_pol_sigma-70_dom"/>
</dbReference>
<keyword evidence="3" id="KW-0731">Sigma factor</keyword>
<dbReference type="Proteomes" id="UP000248889">
    <property type="component" value="Unassembled WGS sequence"/>
</dbReference>
<dbReference type="InterPro" id="IPR013325">
    <property type="entry name" value="RNA_pol_sigma_r2"/>
</dbReference>
<evidence type="ECO:0000259" key="6">
    <source>
        <dbReference type="Pfam" id="PF04542"/>
    </source>
</evidence>
<feature type="domain" description="RNA polymerase sigma-70 region 2" evidence="6">
    <location>
        <begin position="33"/>
        <end position="90"/>
    </location>
</feature>
<comment type="similarity">
    <text evidence="1">Belongs to the sigma-70 factor family. ECF subfamily.</text>
</comment>
<accession>A0A2X0I5Z8</accession>
<dbReference type="EMBL" id="QKYN01000240">
    <property type="protein sequence ID" value="RAG80392.1"/>
    <property type="molecule type" value="Genomic_DNA"/>
</dbReference>
<dbReference type="InterPro" id="IPR014325">
    <property type="entry name" value="RNA_pol_sigma-E_actinobac"/>
</dbReference>
<dbReference type="PANTHER" id="PTHR43133:SF50">
    <property type="entry name" value="ECF RNA POLYMERASE SIGMA FACTOR SIGM"/>
    <property type="match status" value="1"/>
</dbReference>
<keyword evidence="9" id="KW-1185">Reference proteome</keyword>
<evidence type="ECO:0000313" key="9">
    <source>
        <dbReference type="Proteomes" id="UP000248889"/>
    </source>
</evidence>
<gene>
    <name evidence="8" type="ORF">DN069_38355</name>
</gene>
<dbReference type="CDD" id="cd06171">
    <property type="entry name" value="Sigma70_r4"/>
    <property type="match status" value="1"/>
</dbReference>
<dbReference type="Gene3D" id="1.10.10.10">
    <property type="entry name" value="Winged helix-like DNA-binding domain superfamily/Winged helix DNA-binding domain"/>
    <property type="match status" value="1"/>
</dbReference>
<dbReference type="SUPFAM" id="SSF88946">
    <property type="entry name" value="Sigma2 domain of RNA polymerase sigma factors"/>
    <property type="match status" value="1"/>
</dbReference>
<dbReference type="SUPFAM" id="SSF88659">
    <property type="entry name" value="Sigma3 and sigma4 domains of RNA polymerase sigma factors"/>
    <property type="match status" value="1"/>
</dbReference>
<dbReference type="Pfam" id="PF04542">
    <property type="entry name" value="Sigma70_r2"/>
    <property type="match status" value="1"/>
</dbReference>
<dbReference type="NCBIfam" id="TIGR02983">
    <property type="entry name" value="SigE-fam_strep"/>
    <property type="match status" value="1"/>
</dbReference>
<keyword evidence="2" id="KW-0805">Transcription regulation</keyword>
<dbReference type="Gene3D" id="1.10.1740.10">
    <property type="match status" value="1"/>
</dbReference>
<dbReference type="GO" id="GO:0006352">
    <property type="term" value="P:DNA-templated transcription initiation"/>
    <property type="evidence" value="ECO:0007669"/>
    <property type="project" value="InterPro"/>
</dbReference>
<dbReference type="NCBIfam" id="TIGR02937">
    <property type="entry name" value="sigma70-ECF"/>
    <property type="match status" value="1"/>
</dbReference>
<feature type="domain" description="RNA polymerase sigma factor 70 region 4 type 2" evidence="7">
    <location>
        <begin position="116"/>
        <end position="168"/>
    </location>
</feature>
<dbReference type="AlphaFoldDB" id="A0A2X0I5Z8"/>
<dbReference type="RefSeq" id="WP_111507872.1">
    <property type="nucleotide sequence ID" value="NZ_QKYN01000240.1"/>
</dbReference>
<dbReference type="GO" id="GO:0016987">
    <property type="term" value="F:sigma factor activity"/>
    <property type="evidence" value="ECO:0007669"/>
    <property type="project" value="UniProtKB-KW"/>
</dbReference>
<protein>
    <submittedName>
        <fullName evidence="8">SigE family RNA polymerase sigma factor</fullName>
    </submittedName>
</protein>
<sequence length="186" mass="20764">MQTGTAATTGGRRGGDEGWSDFSSYVAARWTSLVRTAYLLTGDFHEAEDVVQSTLAKVYPHWARIQPDTVDAYVRRALVNNNRSRFRRRRVAQLLMPFVPDRPAAESERGDLAERDLLVSLLARLPQRQRAVVVLRYWEDLPAEEVAELLSCSVGTVKSQASRALAKLREHPELEPFALTGLGADS</sequence>
<comment type="caution">
    <text evidence="8">The sequence shown here is derived from an EMBL/GenBank/DDBJ whole genome shotgun (WGS) entry which is preliminary data.</text>
</comment>
<dbReference type="PANTHER" id="PTHR43133">
    <property type="entry name" value="RNA POLYMERASE ECF-TYPE SIGMA FACTO"/>
    <property type="match status" value="1"/>
</dbReference>
<evidence type="ECO:0000256" key="1">
    <source>
        <dbReference type="ARBA" id="ARBA00010641"/>
    </source>
</evidence>
<evidence type="ECO:0000313" key="8">
    <source>
        <dbReference type="EMBL" id="RAG80392.1"/>
    </source>
</evidence>
<keyword evidence="5" id="KW-0804">Transcription</keyword>
<keyword evidence="4" id="KW-0238">DNA-binding</keyword>
<evidence type="ECO:0000256" key="4">
    <source>
        <dbReference type="ARBA" id="ARBA00023125"/>
    </source>
</evidence>
<name>A0A2X0I5Z8_9ACTN</name>
<evidence type="ECO:0000256" key="5">
    <source>
        <dbReference type="ARBA" id="ARBA00023163"/>
    </source>
</evidence>
<evidence type="ECO:0000256" key="2">
    <source>
        <dbReference type="ARBA" id="ARBA00023015"/>
    </source>
</evidence>
<dbReference type="InterPro" id="IPR013249">
    <property type="entry name" value="RNA_pol_sigma70_r4_t2"/>
</dbReference>
<dbReference type="InterPro" id="IPR007627">
    <property type="entry name" value="RNA_pol_sigma70_r2"/>
</dbReference>
<proteinExistence type="inferred from homology"/>
<evidence type="ECO:0000256" key="3">
    <source>
        <dbReference type="ARBA" id="ARBA00023082"/>
    </source>
</evidence>
<evidence type="ECO:0000259" key="7">
    <source>
        <dbReference type="Pfam" id="PF08281"/>
    </source>
</evidence>
<dbReference type="InterPro" id="IPR036388">
    <property type="entry name" value="WH-like_DNA-bd_sf"/>
</dbReference>
<dbReference type="OrthoDB" id="3678480at2"/>
<dbReference type="Pfam" id="PF08281">
    <property type="entry name" value="Sigma70_r4_2"/>
    <property type="match status" value="1"/>
</dbReference>
<dbReference type="GO" id="GO:0003677">
    <property type="term" value="F:DNA binding"/>
    <property type="evidence" value="ECO:0007669"/>
    <property type="project" value="UniProtKB-KW"/>
</dbReference>
<dbReference type="InterPro" id="IPR039425">
    <property type="entry name" value="RNA_pol_sigma-70-like"/>
</dbReference>